<evidence type="ECO:0000256" key="17">
    <source>
        <dbReference type="SAM" id="SignalP"/>
    </source>
</evidence>
<dbReference type="FunFam" id="2.60.40.3210:FF:000001">
    <property type="entry name" value="Zona pellucida sperm-binding protein 3"/>
    <property type="match status" value="1"/>
</dbReference>
<comment type="similarity">
    <text evidence="3">Belongs to the ZP domain family. ZPC subfamily.</text>
</comment>
<proteinExistence type="inferred from homology"/>
<feature type="chain" id="PRO_5043494892" description="Zona pellucida sperm-binding protein 3" evidence="17">
    <location>
        <begin position="21"/>
        <end position="852"/>
    </location>
</feature>
<dbReference type="EMBL" id="OZ035840">
    <property type="protein sequence ID" value="CAL1588458.1"/>
    <property type="molecule type" value="Genomic_DNA"/>
</dbReference>
<keyword evidence="11" id="KW-1133">Transmembrane helix</keyword>
<feature type="domain" description="ZP" evidence="18">
    <location>
        <begin position="62"/>
        <end position="321"/>
    </location>
</feature>
<evidence type="ECO:0000256" key="9">
    <source>
        <dbReference type="ARBA" id="ARBA00022692"/>
    </source>
</evidence>
<evidence type="ECO:0000256" key="2">
    <source>
        <dbReference type="ARBA" id="ARBA00004498"/>
    </source>
</evidence>
<dbReference type="Pfam" id="PF00100">
    <property type="entry name" value="Zona_pellucida"/>
    <property type="match status" value="1"/>
</dbReference>
<dbReference type="Pfam" id="PF23344">
    <property type="entry name" value="ZP-N"/>
    <property type="match status" value="1"/>
</dbReference>
<dbReference type="AlphaFoldDB" id="A0AAV2KIM5"/>
<dbReference type="Proteomes" id="UP001497482">
    <property type="component" value="Chromosome 18"/>
</dbReference>
<evidence type="ECO:0000256" key="7">
    <source>
        <dbReference type="ARBA" id="ARBA00022530"/>
    </source>
</evidence>
<dbReference type="InterPro" id="IPR001507">
    <property type="entry name" value="ZP_dom"/>
</dbReference>
<keyword evidence="7" id="KW-0272">Extracellular matrix</keyword>
<keyword evidence="20" id="KW-1185">Reference proteome</keyword>
<keyword evidence="13" id="KW-1015">Disulfide bond</keyword>
<dbReference type="InterPro" id="IPR048290">
    <property type="entry name" value="ZP_chr"/>
</dbReference>
<keyword evidence="9" id="KW-0812">Transmembrane</keyword>
<dbReference type="Pfam" id="PF15053">
    <property type="entry name" value="Njmu-R1"/>
    <property type="match status" value="1"/>
</dbReference>
<feature type="signal peptide" evidence="17">
    <location>
        <begin position="1"/>
        <end position="20"/>
    </location>
</feature>
<feature type="region of interest" description="Disordered" evidence="16">
    <location>
        <begin position="403"/>
        <end position="488"/>
    </location>
</feature>
<feature type="compositionally biased region" description="Basic and acidic residues" evidence="16">
    <location>
        <begin position="452"/>
        <end position="475"/>
    </location>
</feature>
<sequence>MATLCLFVALFSVTLTELNAVVFPSKQKAFVPQPVTGGQGRSQDPRDTAVDDREKITSVTVSCHPDFLDVVIQADLFGVGASVKPGDLRLGVDKDERCKAVPLSNDEYRISCGLLDCGTKHWMIEESLVYTNLLIYSPEQSAGVVRMEEAVIPIECHYKRKYSLTSSALLPKWIPFVSTMLTKEKLSFALKIMSSDWLYQRGSNVFYLGDTINIEASVKPGQHVGLRVFLSSCVATLSPDEHSSPRYVFVEDGCLRDSQVPNSRSQFLSRTQDDKLKLVIDAFRFHNENRGELYMTCQMRAVPVNDANSRDKACTYINGRWRSADGNEYLCGYCQSQKQEGHIQDKQSNQFSPRGFGRSDLGTFWKSGLKAQDPEKEASVGPLIVFPVKKRIEPEEKRMYGSIWRSGKATNTDDKGLVPESSDTKNLPEIEEDSSPDATSVDDADLDDETSEEKAENEVKSEKLEERSNIKHYEDSIDVEERDDFDNEDLPGFSQRAQLNCYYVIYLYQGTRSETSGENEAWNQRRADSTTSQDDFSLTLIDSSLPAEAEPELRTYISRRLSKGALLGGMGNIATVELSIPEQAVGCYCCLLEQERSPEQPDSDGNGYVICFMGGTEKGLNLFRLELDKYVQGLHSSLQTPELLNLETEVRPYLSRWYEESVMHIHRVVQLVQTNISFLLHAALSHTPVEVINSDERTKADVSRFIKAASLQGLSQQDTTVASLCKAMSEDVPSDLLMDCATSPPTLSHTVSNRFCDDWIQAFLNAAERSNPFLLRQILENFKLKAIQDMNSLKRFVRQAEMSHYALFRCCQFLQSCGNGDVLLQNARSEHRDSTEACSIISVLEEFIQEHA</sequence>
<dbReference type="GO" id="GO:0099041">
    <property type="term" value="P:vesicle tethering to Golgi"/>
    <property type="evidence" value="ECO:0007669"/>
    <property type="project" value="InterPro"/>
</dbReference>
<evidence type="ECO:0000313" key="19">
    <source>
        <dbReference type="EMBL" id="CAL1588458.1"/>
    </source>
</evidence>
<evidence type="ECO:0000256" key="11">
    <source>
        <dbReference type="ARBA" id="ARBA00022989"/>
    </source>
</evidence>
<dbReference type="GO" id="GO:0005802">
    <property type="term" value="C:trans-Golgi network"/>
    <property type="evidence" value="ECO:0007669"/>
    <property type="project" value="InterPro"/>
</dbReference>
<evidence type="ECO:0000256" key="14">
    <source>
        <dbReference type="ARBA" id="ARBA00023180"/>
    </source>
</evidence>
<dbReference type="SMART" id="SM00241">
    <property type="entry name" value="ZP"/>
    <property type="match status" value="1"/>
</dbReference>
<accession>A0AAV2KIM5</accession>
<keyword evidence="14" id="KW-0325">Glycoprotein</keyword>
<evidence type="ECO:0000256" key="3">
    <source>
        <dbReference type="ARBA" id="ARBA00006735"/>
    </source>
</evidence>
<dbReference type="InterPro" id="IPR055355">
    <property type="entry name" value="ZP-C"/>
</dbReference>
<keyword evidence="12" id="KW-0472">Membrane</keyword>
<evidence type="ECO:0000256" key="5">
    <source>
        <dbReference type="ARBA" id="ARBA00022475"/>
    </source>
</evidence>
<feature type="compositionally biased region" description="Acidic residues" evidence="16">
    <location>
        <begin position="429"/>
        <end position="451"/>
    </location>
</feature>
<evidence type="ECO:0000256" key="1">
    <source>
        <dbReference type="ARBA" id="ARBA00004251"/>
    </source>
</evidence>
<evidence type="ECO:0000256" key="4">
    <source>
        <dbReference type="ARBA" id="ARBA00017980"/>
    </source>
</evidence>
<evidence type="ECO:0000256" key="13">
    <source>
        <dbReference type="ARBA" id="ARBA00023157"/>
    </source>
</evidence>
<evidence type="ECO:0000256" key="10">
    <source>
        <dbReference type="ARBA" id="ARBA00022729"/>
    </source>
</evidence>
<name>A0AAV2KIM5_KNICA</name>
<gene>
    <name evidence="19" type="ORF">KC01_LOCUS18253</name>
</gene>
<dbReference type="PANTHER" id="PTHR14416:SF2">
    <property type="entry name" value="PROTEIN NJMU-R1"/>
    <property type="match status" value="1"/>
</dbReference>
<protein>
    <recommendedName>
        <fullName evidence="4">Zona pellucida sperm-binding protein 3</fullName>
    </recommendedName>
    <alternativeName>
        <fullName evidence="15">Zona pellucida glycoprotein 3</fullName>
    </alternativeName>
</protein>
<evidence type="ECO:0000256" key="15">
    <source>
        <dbReference type="ARBA" id="ARBA00030824"/>
    </source>
</evidence>
<reference evidence="19 20" key="1">
    <citation type="submission" date="2024-04" db="EMBL/GenBank/DDBJ databases">
        <authorList>
            <person name="Waldvogel A.-M."/>
            <person name="Schoenle A."/>
        </authorList>
    </citation>
    <scope>NUCLEOTIDE SEQUENCE [LARGE SCALE GENOMIC DNA]</scope>
</reference>
<dbReference type="InterPro" id="IPR055356">
    <property type="entry name" value="ZP-N"/>
</dbReference>
<feature type="compositionally biased region" description="Acidic residues" evidence="16">
    <location>
        <begin position="476"/>
        <end position="488"/>
    </location>
</feature>
<dbReference type="Gene3D" id="2.60.40.4100">
    <property type="entry name" value="Zona pellucida, ZP-C domain"/>
    <property type="match status" value="1"/>
</dbReference>
<evidence type="ECO:0000259" key="18">
    <source>
        <dbReference type="PROSITE" id="PS51034"/>
    </source>
</evidence>
<feature type="compositionally biased region" description="Basic and acidic residues" evidence="16">
    <location>
        <begin position="411"/>
        <end position="428"/>
    </location>
</feature>
<keyword evidence="5" id="KW-1003">Cell membrane</keyword>
<organism evidence="19 20">
    <name type="scientific">Knipowitschia caucasica</name>
    <name type="common">Caucasian dwarf goby</name>
    <name type="synonym">Pomatoschistus caucasicus</name>
    <dbReference type="NCBI Taxonomy" id="637954"/>
    <lineage>
        <taxon>Eukaryota</taxon>
        <taxon>Metazoa</taxon>
        <taxon>Chordata</taxon>
        <taxon>Craniata</taxon>
        <taxon>Vertebrata</taxon>
        <taxon>Euteleostomi</taxon>
        <taxon>Actinopterygii</taxon>
        <taxon>Neopterygii</taxon>
        <taxon>Teleostei</taxon>
        <taxon>Neoteleostei</taxon>
        <taxon>Acanthomorphata</taxon>
        <taxon>Gobiaria</taxon>
        <taxon>Gobiiformes</taxon>
        <taxon>Gobioidei</taxon>
        <taxon>Gobiidae</taxon>
        <taxon>Gobiinae</taxon>
        <taxon>Knipowitschia</taxon>
    </lineage>
</organism>
<evidence type="ECO:0000313" key="20">
    <source>
        <dbReference type="Proteomes" id="UP001497482"/>
    </source>
</evidence>
<keyword evidence="10 17" id="KW-0732">Signal</keyword>
<evidence type="ECO:0000256" key="16">
    <source>
        <dbReference type="SAM" id="MobiDB-lite"/>
    </source>
</evidence>
<keyword evidence="8" id="KW-0165">Cleavage on pair of basic residues</keyword>
<dbReference type="FunFam" id="2.60.40.4100:FF:000002">
    <property type="entry name" value="Zona pellucida sperm-binding protein 3"/>
    <property type="match status" value="1"/>
</dbReference>
<dbReference type="InterPro" id="IPR042235">
    <property type="entry name" value="ZP-C_dom"/>
</dbReference>
<evidence type="ECO:0000256" key="12">
    <source>
        <dbReference type="ARBA" id="ARBA00023136"/>
    </source>
</evidence>
<comment type="subcellular location">
    <subcellularLocation>
        <location evidence="1">Cell membrane</location>
        <topology evidence="1">Single-pass type I membrane protein</topology>
    </subcellularLocation>
    <subcellularLocation>
        <location evidence="2">Secreted</location>
        <location evidence="2">Extracellular space</location>
        <location evidence="2">Extracellular matrix</location>
    </subcellularLocation>
</comment>
<keyword evidence="6" id="KW-0964">Secreted</keyword>
<evidence type="ECO:0000256" key="8">
    <source>
        <dbReference type="ARBA" id="ARBA00022685"/>
    </source>
</evidence>
<dbReference type="InterPro" id="IPR028280">
    <property type="entry name" value="Njmu-R1"/>
</dbReference>
<evidence type="ECO:0000256" key="6">
    <source>
        <dbReference type="ARBA" id="ARBA00022525"/>
    </source>
</evidence>
<dbReference type="PRINTS" id="PR00023">
    <property type="entry name" value="ZPELLUCIDA"/>
</dbReference>
<dbReference type="PANTHER" id="PTHR14416">
    <property type="entry name" value="PROTEIN NJMU-R1"/>
    <property type="match status" value="1"/>
</dbReference>
<dbReference type="Gene3D" id="2.60.40.3210">
    <property type="entry name" value="Zona pellucida, ZP-N domain"/>
    <property type="match status" value="1"/>
</dbReference>
<dbReference type="GO" id="GO:0005886">
    <property type="term" value="C:plasma membrane"/>
    <property type="evidence" value="ECO:0007669"/>
    <property type="project" value="UniProtKB-SubCell"/>
</dbReference>
<dbReference type="PROSITE" id="PS51034">
    <property type="entry name" value="ZP_2"/>
    <property type="match status" value="1"/>
</dbReference>